<dbReference type="Proteomes" id="UP000095332">
    <property type="component" value="Unassembled WGS sequence"/>
</dbReference>
<dbReference type="EMBL" id="CZBM01000002">
    <property type="protein sequence ID" value="CUP75535.1"/>
    <property type="molecule type" value="Genomic_DNA"/>
</dbReference>
<dbReference type="AlphaFoldDB" id="A0A174QXE1"/>
<gene>
    <name evidence="1" type="ORF">ERS852560_00633</name>
    <name evidence="3" type="ORF">GKD54_11755</name>
    <name evidence="2" type="ORF">GKD58_04820</name>
</gene>
<proteinExistence type="predicted"/>
<protein>
    <submittedName>
        <fullName evidence="1">Uncharacterized protein</fullName>
    </submittedName>
</protein>
<name>A0A174QXE1_PARDI</name>
<sequence>MDGDMTFDKKYEDTIRIVNLEHETLKLIRRTWATIALGGCFKVVDVKRACQDKVWREEIIERSLITLKDQRTLRNDAYWNTFSDYSWFYKYFKTRKYKL</sequence>
<dbReference type="EMBL" id="WKMW01000004">
    <property type="protein sequence ID" value="MRY83597.1"/>
    <property type="molecule type" value="Genomic_DNA"/>
</dbReference>
<reference evidence="5 6" key="2">
    <citation type="journal article" date="2019" name="Nat. Med.">
        <title>A library of human gut bacterial isolates paired with longitudinal multiomics data enables mechanistic microbiome research.</title>
        <authorList>
            <person name="Poyet M."/>
            <person name="Groussin M."/>
            <person name="Gibbons S.M."/>
            <person name="Avila-Pacheco J."/>
            <person name="Jiang X."/>
            <person name="Kearney S.M."/>
            <person name="Perrotta A.R."/>
            <person name="Berdy B."/>
            <person name="Zhao S."/>
            <person name="Lieberman T.D."/>
            <person name="Swanson P.K."/>
            <person name="Smith M."/>
            <person name="Roesemann S."/>
            <person name="Alexander J.E."/>
            <person name="Rich S.A."/>
            <person name="Livny J."/>
            <person name="Vlamakis H."/>
            <person name="Clish C."/>
            <person name="Bullock K."/>
            <person name="Deik A."/>
            <person name="Scott J."/>
            <person name="Pierce K.A."/>
            <person name="Xavier R.J."/>
            <person name="Alm E.J."/>
        </authorList>
    </citation>
    <scope>NUCLEOTIDE SEQUENCE [LARGE SCALE GENOMIC DNA]</scope>
    <source>
        <strain evidence="3 6">BIOML-A10</strain>
        <strain evidence="2 5">BIOML-A11</strain>
    </source>
</reference>
<evidence type="ECO:0000313" key="3">
    <source>
        <dbReference type="EMBL" id="MRZ06888.1"/>
    </source>
</evidence>
<evidence type="ECO:0000313" key="5">
    <source>
        <dbReference type="Proteomes" id="UP000450599"/>
    </source>
</evidence>
<evidence type="ECO:0000313" key="2">
    <source>
        <dbReference type="EMBL" id="MRY83597.1"/>
    </source>
</evidence>
<evidence type="ECO:0000313" key="4">
    <source>
        <dbReference type="Proteomes" id="UP000095332"/>
    </source>
</evidence>
<evidence type="ECO:0000313" key="1">
    <source>
        <dbReference type="EMBL" id="CUP75535.1"/>
    </source>
</evidence>
<accession>A0A174QXE1</accession>
<dbReference type="Proteomes" id="UP000450599">
    <property type="component" value="Unassembled WGS sequence"/>
</dbReference>
<organism evidence="1 4">
    <name type="scientific">Parabacteroides distasonis</name>
    <dbReference type="NCBI Taxonomy" id="823"/>
    <lineage>
        <taxon>Bacteria</taxon>
        <taxon>Pseudomonadati</taxon>
        <taxon>Bacteroidota</taxon>
        <taxon>Bacteroidia</taxon>
        <taxon>Bacteroidales</taxon>
        <taxon>Tannerellaceae</taxon>
        <taxon>Parabacteroides</taxon>
    </lineage>
</organism>
<dbReference type="RefSeq" id="WP_057327828.1">
    <property type="nucleotide sequence ID" value="NZ_CZBM01000002.1"/>
</dbReference>
<evidence type="ECO:0000313" key="6">
    <source>
        <dbReference type="Proteomes" id="UP000471216"/>
    </source>
</evidence>
<reference evidence="1 4" key="1">
    <citation type="submission" date="2015-09" db="EMBL/GenBank/DDBJ databases">
        <authorList>
            <consortium name="Pathogen Informatics"/>
        </authorList>
    </citation>
    <scope>NUCLEOTIDE SEQUENCE [LARGE SCALE GENOMIC DNA]</scope>
    <source>
        <strain evidence="1 4">2789STDY5834948</strain>
    </source>
</reference>
<dbReference type="Proteomes" id="UP000471216">
    <property type="component" value="Unassembled WGS sequence"/>
</dbReference>
<dbReference type="EMBL" id="WKMX01000011">
    <property type="protein sequence ID" value="MRZ06888.1"/>
    <property type="molecule type" value="Genomic_DNA"/>
</dbReference>